<dbReference type="Proteomes" id="UP000663881">
    <property type="component" value="Unassembled WGS sequence"/>
</dbReference>
<dbReference type="EMBL" id="CAJOAY010004071">
    <property type="protein sequence ID" value="CAF4053304.1"/>
    <property type="molecule type" value="Genomic_DNA"/>
</dbReference>
<feature type="non-terminal residue" evidence="1">
    <location>
        <position position="365"/>
    </location>
</feature>
<name>A0A819S4U5_9BILA</name>
<organism evidence="1 2">
    <name type="scientific">Adineta steineri</name>
    <dbReference type="NCBI Taxonomy" id="433720"/>
    <lineage>
        <taxon>Eukaryota</taxon>
        <taxon>Metazoa</taxon>
        <taxon>Spiralia</taxon>
        <taxon>Gnathifera</taxon>
        <taxon>Rotifera</taxon>
        <taxon>Eurotatoria</taxon>
        <taxon>Bdelloidea</taxon>
        <taxon>Adinetida</taxon>
        <taxon>Adinetidae</taxon>
        <taxon>Adineta</taxon>
    </lineage>
</organism>
<gene>
    <name evidence="1" type="ORF">OKA104_LOCUS32925</name>
</gene>
<comment type="caution">
    <text evidence="1">The sequence shown here is derived from an EMBL/GenBank/DDBJ whole genome shotgun (WGS) entry which is preliminary data.</text>
</comment>
<protein>
    <recommendedName>
        <fullName evidence="3">ATP-grasp domain-containing protein</fullName>
    </recommendedName>
</protein>
<dbReference type="SUPFAM" id="SSF56059">
    <property type="entry name" value="Glutathione synthetase ATP-binding domain-like"/>
    <property type="match status" value="1"/>
</dbReference>
<evidence type="ECO:0000313" key="1">
    <source>
        <dbReference type="EMBL" id="CAF4053304.1"/>
    </source>
</evidence>
<reference evidence="1" key="1">
    <citation type="submission" date="2021-02" db="EMBL/GenBank/DDBJ databases">
        <authorList>
            <person name="Nowell W R."/>
        </authorList>
    </citation>
    <scope>NUCLEOTIDE SEQUENCE</scope>
</reference>
<sequence>MIQTSKFDLTKCMFIVKSKEHGYDIHLFQQYWTKKSSHRCLIIHPNDLKIENNQLIDQQTNFIIEQFILELHQEEILNLSDEVLEYFIRNNEINYVNDLRTIFILHDKRLFSLLSNHQFLYSLLNDNQQETISQIIPKTFVINKLPNYLKDSIINNKQDWCIKPNSGGKGENITIGVDVTSDEWSKQLLDSTHEQWIVQEYFGYVPYKSMNLCGMLLCFNEQCFNMGAIRMAPNKIVNISRGGYYILPFVHQQYIHCMNDKSILTKEKLHEQLIELKTTDKYWNQSVYLSSSGGSGGKRLFFATDIQENQLQRQILVNMMLDKDIISDRDICLNLFQYGNIYRSFEIFNDFCSMANCTTIPMGAD</sequence>
<proteinExistence type="predicted"/>
<accession>A0A819S4U5</accession>
<evidence type="ECO:0000313" key="2">
    <source>
        <dbReference type="Proteomes" id="UP000663881"/>
    </source>
</evidence>
<dbReference type="AlphaFoldDB" id="A0A819S4U5"/>
<evidence type="ECO:0008006" key="3">
    <source>
        <dbReference type="Google" id="ProtNLM"/>
    </source>
</evidence>